<evidence type="ECO:0000313" key="4">
    <source>
        <dbReference type="EMBL" id="KAK4013493.1"/>
    </source>
</evidence>
<accession>A0ABQ9ZL51</accession>
<comment type="caution">
    <text evidence="4">The sequence shown here is derived from an EMBL/GenBank/DDBJ whole genome shotgun (WGS) entry which is preliminary data.</text>
</comment>
<feature type="domain" description="SWIM-type" evidence="3">
    <location>
        <begin position="116"/>
        <end position="150"/>
    </location>
</feature>
<dbReference type="PROSITE" id="PS50966">
    <property type="entry name" value="ZF_SWIM"/>
    <property type="match status" value="1"/>
</dbReference>
<evidence type="ECO:0000256" key="2">
    <source>
        <dbReference type="SAM" id="MobiDB-lite"/>
    </source>
</evidence>
<organism evidence="4 5">
    <name type="scientific">Daphnia magna</name>
    <dbReference type="NCBI Taxonomy" id="35525"/>
    <lineage>
        <taxon>Eukaryota</taxon>
        <taxon>Metazoa</taxon>
        <taxon>Ecdysozoa</taxon>
        <taxon>Arthropoda</taxon>
        <taxon>Crustacea</taxon>
        <taxon>Branchiopoda</taxon>
        <taxon>Diplostraca</taxon>
        <taxon>Cladocera</taxon>
        <taxon>Anomopoda</taxon>
        <taxon>Daphniidae</taxon>
        <taxon>Daphnia</taxon>
    </lineage>
</organism>
<sequence length="254" mass="28143">MYAEIAVDVGHVGKDNAALGLATVKNHVTGLQPMAACAYMKFLGQTNRQIHKQIPPTNTPFAFIKVNSAPIGPSKKYVPISTVLSRAILIVLENRFSLAPLQHFFAVPTHGGQRHAVTLFSGENGEPHQTCTCASTVTCSHIMAATMSIGYVPRASNKRANGTTRRKNEKYSRSGVKGKQASGKTKNKQANGYKQFQRKNKKGKTHIEDDIFSCNFLAKETEIDRIESEHLKKHEKHENNKKKSRKAKTMTTVR</sequence>
<dbReference type="EMBL" id="JAOYFB010000004">
    <property type="protein sequence ID" value="KAK4013493.1"/>
    <property type="molecule type" value="Genomic_DNA"/>
</dbReference>
<dbReference type="Proteomes" id="UP001234178">
    <property type="component" value="Unassembled WGS sequence"/>
</dbReference>
<evidence type="ECO:0000259" key="3">
    <source>
        <dbReference type="PROSITE" id="PS50966"/>
    </source>
</evidence>
<gene>
    <name evidence="4" type="ORF">OUZ56_026047</name>
</gene>
<feature type="compositionally biased region" description="Basic residues" evidence="2">
    <location>
        <begin position="239"/>
        <end position="248"/>
    </location>
</feature>
<keyword evidence="1" id="KW-0479">Metal-binding</keyword>
<feature type="region of interest" description="Disordered" evidence="2">
    <location>
        <begin position="156"/>
        <end position="204"/>
    </location>
</feature>
<name>A0ABQ9ZL51_9CRUS</name>
<protein>
    <recommendedName>
        <fullName evidence="3">SWIM-type domain-containing protein</fullName>
    </recommendedName>
</protein>
<feature type="region of interest" description="Disordered" evidence="2">
    <location>
        <begin position="228"/>
        <end position="254"/>
    </location>
</feature>
<evidence type="ECO:0000256" key="1">
    <source>
        <dbReference type="PROSITE-ProRule" id="PRU00325"/>
    </source>
</evidence>
<proteinExistence type="predicted"/>
<keyword evidence="1" id="KW-0863">Zinc-finger</keyword>
<keyword evidence="5" id="KW-1185">Reference proteome</keyword>
<evidence type="ECO:0000313" key="5">
    <source>
        <dbReference type="Proteomes" id="UP001234178"/>
    </source>
</evidence>
<dbReference type="InterPro" id="IPR007527">
    <property type="entry name" value="Znf_SWIM"/>
</dbReference>
<reference evidence="4 5" key="1">
    <citation type="journal article" date="2023" name="Nucleic Acids Res.">
        <title>The hologenome of Daphnia magna reveals possible DNA methylation and microbiome-mediated evolution of the host genome.</title>
        <authorList>
            <person name="Chaturvedi A."/>
            <person name="Li X."/>
            <person name="Dhandapani V."/>
            <person name="Marshall H."/>
            <person name="Kissane S."/>
            <person name="Cuenca-Cambronero M."/>
            <person name="Asole G."/>
            <person name="Calvet F."/>
            <person name="Ruiz-Romero M."/>
            <person name="Marangio P."/>
            <person name="Guigo R."/>
            <person name="Rago D."/>
            <person name="Mirbahai L."/>
            <person name="Eastwood N."/>
            <person name="Colbourne J.K."/>
            <person name="Zhou J."/>
            <person name="Mallon E."/>
            <person name="Orsini L."/>
        </authorList>
    </citation>
    <scope>NUCLEOTIDE SEQUENCE [LARGE SCALE GENOMIC DNA]</scope>
    <source>
        <strain evidence="4">LRV0_1</strain>
    </source>
</reference>
<feature type="compositionally biased region" description="Polar residues" evidence="2">
    <location>
        <begin position="182"/>
        <end position="194"/>
    </location>
</feature>
<keyword evidence="1" id="KW-0862">Zinc</keyword>
<feature type="compositionally biased region" description="Basic and acidic residues" evidence="2">
    <location>
        <begin position="228"/>
        <end position="238"/>
    </location>
</feature>